<dbReference type="SUPFAM" id="SSF53098">
    <property type="entry name" value="Ribonuclease H-like"/>
    <property type="match status" value="1"/>
</dbReference>
<sequence>MPPKKRVSDSAPSPRKRARGTASQPVAIDSQLYQSQPSALSPPPPYTHTFESRLRESQPEDAIVAPAEGSEQATLAPSSEAADNAIYCHGYRVALLKDPTRVFFICHWCFKHKLTDIGIRLYNTSAAVSPCVVYELSQSLSKIYISFDRWTTKGGKRGFLGIVAYYVNSDGKLRDLPIALPQLTGAYSGDRLAKVVLSILEQFSISERTLGYFVLDNASNNDTAVAAIAHELNFNPIHRRLRCGPHTINLIGQRLLWGRDADLYNNEGVDELTNEAAFIKEWRKHGPLGVLLDIINYIYTPQQYNLFKKAQRTAYQARLLYYDCVVHNAHDKAPEDHLPINLRAALLKANEYYAKLNDSPAYYAATILYPRYKHYCDQAWAEKPNWLALNNLNFQALWADYKSLPLPRPCYTRAPKKPGNIDDAIDGIIDPTRGNTEEDEYEQWKREPIVGKGTDPIQYWFGLRDQYPNLSKMALTILSIPASSCECERVFSELGDLLEPRRRCISPELLAALHSVRRWRRAGFGGGDNDDMGQSKLTDEQMDVLYELSQWVCIQGWFGLVANIKAKYGILDEDTYNFDESSFIIGQISTGAVVTASERRGRPKSVQQGNREWTTVIQGINATGWAIPPFIIFQGKYHLSAWYEEGSTPHDWVIAVSENGWTTNELSLQWLKHFNEHTKRRVIGAHRLLVINGHKSHDSLEFQQYCKENKIITICMPPHSSHLLQPLDVGCFSPLKTAYGRQAEDLMRNRITHITKLEFLPCFIRAYNAAITPSNIQGGFRGAGLVPFDPERVITALDVRLCTPSPLLPINN</sequence>
<dbReference type="InterPro" id="IPR052035">
    <property type="entry name" value="ZnF_BED_domain_contain"/>
</dbReference>
<comment type="caution">
    <text evidence="9">The sequence shown here is derived from an EMBL/GenBank/DDBJ whole genome shotgun (WGS) entry which is preliminary data.</text>
</comment>
<keyword evidence="2" id="KW-0479">Metal-binding</keyword>
<accession>A0A922SS05</accession>
<dbReference type="Pfam" id="PF05699">
    <property type="entry name" value="Dimer_Tnp_hAT"/>
    <property type="match status" value="1"/>
</dbReference>
<dbReference type="GO" id="GO:0008270">
    <property type="term" value="F:zinc ion binding"/>
    <property type="evidence" value="ECO:0007669"/>
    <property type="project" value="UniProtKB-KW"/>
</dbReference>
<evidence type="ECO:0000259" key="7">
    <source>
        <dbReference type="Pfam" id="PF03184"/>
    </source>
</evidence>
<evidence type="ECO:0000256" key="1">
    <source>
        <dbReference type="ARBA" id="ARBA00004123"/>
    </source>
</evidence>
<evidence type="ECO:0000256" key="4">
    <source>
        <dbReference type="ARBA" id="ARBA00022833"/>
    </source>
</evidence>
<proteinExistence type="predicted"/>
<dbReference type="Proteomes" id="UP000249757">
    <property type="component" value="Unassembled WGS sequence"/>
</dbReference>
<organism evidence="9 10">
    <name type="scientific">Pyrenophora tritici-repentis</name>
    <dbReference type="NCBI Taxonomy" id="45151"/>
    <lineage>
        <taxon>Eukaryota</taxon>
        <taxon>Fungi</taxon>
        <taxon>Dikarya</taxon>
        <taxon>Ascomycota</taxon>
        <taxon>Pezizomycotina</taxon>
        <taxon>Dothideomycetes</taxon>
        <taxon>Pleosporomycetidae</taxon>
        <taxon>Pleosporales</taxon>
        <taxon>Pleosporineae</taxon>
        <taxon>Pleosporaceae</taxon>
        <taxon>Pyrenophora</taxon>
    </lineage>
</organism>
<dbReference type="PANTHER" id="PTHR46481">
    <property type="entry name" value="ZINC FINGER BED DOMAIN-CONTAINING PROTEIN 4"/>
    <property type="match status" value="1"/>
</dbReference>
<dbReference type="Pfam" id="PF03184">
    <property type="entry name" value="DDE_1"/>
    <property type="match status" value="1"/>
</dbReference>
<evidence type="ECO:0000259" key="8">
    <source>
        <dbReference type="Pfam" id="PF05699"/>
    </source>
</evidence>
<name>A0A922SS05_9PLEO</name>
<evidence type="ECO:0000313" key="10">
    <source>
        <dbReference type="Proteomes" id="UP000249757"/>
    </source>
</evidence>
<protein>
    <submittedName>
        <fullName evidence="9">DDE-1 multi-domain protein</fullName>
    </submittedName>
</protein>
<dbReference type="InterPro" id="IPR012337">
    <property type="entry name" value="RNaseH-like_sf"/>
</dbReference>
<dbReference type="InterPro" id="IPR008906">
    <property type="entry name" value="HATC_C_dom"/>
</dbReference>
<keyword evidence="5" id="KW-0539">Nucleus</keyword>
<evidence type="ECO:0000256" key="5">
    <source>
        <dbReference type="ARBA" id="ARBA00023242"/>
    </source>
</evidence>
<keyword evidence="10" id="KW-1185">Reference proteome</keyword>
<dbReference type="InterPro" id="IPR004875">
    <property type="entry name" value="DDE_SF_endonuclease_dom"/>
</dbReference>
<feature type="compositionally biased region" description="Low complexity" evidence="6">
    <location>
        <begin position="30"/>
        <end position="39"/>
    </location>
</feature>
<evidence type="ECO:0000256" key="2">
    <source>
        <dbReference type="ARBA" id="ARBA00022723"/>
    </source>
</evidence>
<gene>
    <name evidence="9" type="ORF">Ptr86124_012173</name>
</gene>
<reference evidence="10" key="1">
    <citation type="journal article" date="2022" name="Microb. Genom.">
        <title>A global pangenome for the wheat fungal pathogen Pyrenophora tritici-repentis and prediction of effector protein structural homology.</title>
        <authorList>
            <person name="Moolhuijzen P.M."/>
            <person name="See P.T."/>
            <person name="Shi G."/>
            <person name="Powell H.R."/>
            <person name="Cockram J."/>
            <person name="Jorgensen L.N."/>
            <person name="Benslimane H."/>
            <person name="Strelkov S.E."/>
            <person name="Turner J."/>
            <person name="Liu Z."/>
            <person name="Moffat C.S."/>
        </authorList>
    </citation>
    <scope>NUCLEOTIDE SEQUENCE [LARGE SCALE GENOMIC DNA]</scope>
</reference>
<keyword evidence="3" id="KW-0863">Zinc-finger</keyword>
<dbReference type="EMBL" id="NRDI02000023">
    <property type="protein sequence ID" value="KAI1508874.1"/>
    <property type="molecule type" value="Genomic_DNA"/>
</dbReference>
<dbReference type="PANTHER" id="PTHR46481:SF10">
    <property type="entry name" value="ZINC FINGER BED DOMAIN-CONTAINING PROTEIN 39"/>
    <property type="match status" value="1"/>
</dbReference>
<dbReference type="GO" id="GO:0046983">
    <property type="term" value="F:protein dimerization activity"/>
    <property type="evidence" value="ECO:0007669"/>
    <property type="project" value="InterPro"/>
</dbReference>
<feature type="domain" description="HAT C-terminal dimerisation" evidence="8">
    <location>
        <begin position="440"/>
        <end position="519"/>
    </location>
</feature>
<evidence type="ECO:0000256" key="6">
    <source>
        <dbReference type="SAM" id="MobiDB-lite"/>
    </source>
</evidence>
<dbReference type="GO" id="GO:0003676">
    <property type="term" value="F:nucleic acid binding"/>
    <property type="evidence" value="ECO:0007669"/>
    <property type="project" value="InterPro"/>
</dbReference>
<feature type="domain" description="DDE-1" evidence="7">
    <location>
        <begin position="611"/>
        <end position="780"/>
    </location>
</feature>
<feature type="region of interest" description="Disordered" evidence="6">
    <location>
        <begin position="1"/>
        <end position="50"/>
    </location>
</feature>
<evidence type="ECO:0000256" key="3">
    <source>
        <dbReference type="ARBA" id="ARBA00022771"/>
    </source>
</evidence>
<keyword evidence="4" id="KW-0862">Zinc</keyword>
<dbReference type="AlphaFoldDB" id="A0A922SS05"/>
<evidence type="ECO:0000313" key="9">
    <source>
        <dbReference type="EMBL" id="KAI1508874.1"/>
    </source>
</evidence>
<comment type="subcellular location">
    <subcellularLocation>
        <location evidence="1">Nucleus</location>
    </subcellularLocation>
</comment>
<dbReference type="GO" id="GO:0005634">
    <property type="term" value="C:nucleus"/>
    <property type="evidence" value="ECO:0007669"/>
    <property type="project" value="UniProtKB-SubCell"/>
</dbReference>